<evidence type="ECO:0000313" key="3">
    <source>
        <dbReference type="Proteomes" id="UP001148018"/>
    </source>
</evidence>
<reference evidence="2" key="1">
    <citation type="submission" date="2022-07" db="EMBL/GenBank/DDBJ databases">
        <title>Chromosome-level genome of Muraenolepis orangiensis.</title>
        <authorList>
            <person name="Kim J."/>
        </authorList>
    </citation>
    <scope>NUCLEOTIDE SEQUENCE</scope>
    <source>
        <strain evidence="2">KU_S4_2022</strain>
        <tissue evidence="2">Muscle</tissue>
    </source>
</reference>
<name>A0A9Q0I625_9TELE</name>
<dbReference type="EMBL" id="JANIIK010000116">
    <property type="protein sequence ID" value="KAJ3587214.1"/>
    <property type="molecule type" value="Genomic_DNA"/>
</dbReference>
<comment type="caution">
    <text evidence="2">The sequence shown here is derived from an EMBL/GenBank/DDBJ whole genome shotgun (WGS) entry which is preliminary data.</text>
</comment>
<feature type="non-terminal residue" evidence="2">
    <location>
        <position position="1"/>
    </location>
</feature>
<organism evidence="2 3">
    <name type="scientific">Muraenolepis orangiensis</name>
    <name type="common">Patagonian moray cod</name>
    <dbReference type="NCBI Taxonomy" id="630683"/>
    <lineage>
        <taxon>Eukaryota</taxon>
        <taxon>Metazoa</taxon>
        <taxon>Chordata</taxon>
        <taxon>Craniata</taxon>
        <taxon>Vertebrata</taxon>
        <taxon>Euteleostomi</taxon>
        <taxon>Actinopterygii</taxon>
        <taxon>Neopterygii</taxon>
        <taxon>Teleostei</taxon>
        <taxon>Neoteleostei</taxon>
        <taxon>Acanthomorphata</taxon>
        <taxon>Zeiogadaria</taxon>
        <taxon>Gadariae</taxon>
        <taxon>Gadiformes</taxon>
        <taxon>Muraenolepidoidei</taxon>
        <taxon>Muraenolepididae</taxon>
        <taxon>Muraenolepis</taxon>
    </lineage>
</organism>
<feature type="region of interest" description="Disordered" evidence="1">
    <location>
        <begin position="222"/>
        <end position="251"/>
    </location>
</feature>
<feature type="region of interest" description="Disordered" evidence="1">
    <location>
        <begin position="139"/>
        <end position="166"/>
    </location>
</feature>
<dbReference type="Proteomes" id="UP001148018">
    <property type="component" value="Unassembled WGS sequence"/>
</dbReference>
<accession>A0A9Q0I625</accession>
<dbReference type="AlphaFoldDB" id="A0A9Q0I625"/>
<evidence type="ECO:0000256" key="1">
    <source>
        <dbReference type="SAM" id="MobiDB-lite"/>
    </source>
</evidence>
<protein>
    <submittedName>
        <fullName evidence="2">Uncharacterized protein</fullName>
    </submittedName>
</protein>
<gene>
    <name evidence="2" type="ORF">NHX12_010812</name>
</gene>
<keyword evidence="3" id="KW-1185">Reference proteome</keyword>
<proteinExistence type="predicted"/>
<sequence>FWPLVSAAASGSFRELSLESSITRKLTSLHDVGFVLLCKPQESARRFGRAQRERVIGVKRPVIPSSLRVPEPGVTTPRDQVHIRALMSICRAAAGAKPPVVSPGRLNDVMYSAVGSEVSGNQREYTAFLRDSRRKTISTPGFLTGAEPSFTNKDPLAPPGQEGPEEETCAWPPFVIESSPGFWGRICLRVKPHGGGVFVMWRAADVPCFAFVGVEKRQQAVPQKRFQHSGSGSPRAGPPNKVFRQTSRPAAERCASRLPPEGINEDQTPQTSAVNFISEPEGSSRPITTTGRSLIRSVPKFSSSDLRFESHLKTLITLMKRCIM</sequence>
<feature type="non-terminal residue" evidence="2">
    <location>
        <position position="324"/>
    </location>
</feature>
<evidence type="ECO:0000313" key="2">
    <source>
        <dbReference type="EMBL" id="KAJ3587214.1"/>
    </source>
</evidence>